<dbReference type="RefSeq" id="XP_060454851.1">
    <property type="nucleotide sequence ID" value="XM_060598016.1"/>
</dbReference>
<evidence type="ECO:0000313" key="3">
    <source>
        <dbReference type="EMBL" id="BEI89585.1"/>
    </source>
</evidence>
<evidence type="ECO:0000259" key="2">
    <source>
        <dbReference type="Pfam" id="PF02301"/>
    </source>
</evidence>
<feature type="domain" description="HORMA" evidence="2">
    <location>
        <begin position="77"/>
        <end position="201"/>
    </location>
</feature>
<evidence type="ECO:0000313" key="4">
    <source>
        <dbReference type="Proteomes" id="UP001233271"/>
    </source>
</evidence>
<protein>
    <recommendedName>
        <fullName evidence="2">HORMA domain-containing protein</fullName>
    </recommendedName>
</protein>
<name>A0AA48L1G3_9TREE</name>
<dbReference type="AlphaFoldDB" id="A0AA48L1G3"/>
<feature type="region of interest" description="Disordered" evidence="1">
    <location>
        <begin position="409"/>
        <end position="433"/>
    </location>
</feature>
<reference evidence="3" key="1">
    <citation type="journal article" date="2023" name="BMC Genomics">
        <title>Chromosome-level genome assemblies of Cutaneotrichosporon spp. (Trichosporonales, Basidiomycota) reveal imbalanced evolution between nucleotide sequences and chromosome synteny.</title>
        <authorList>
            <person name="Kobayashi Y."/>
            <person name="Kayamori A."/>
            <person name="Aoki K."/>
            <person name="Shiwa Y."/>
            <person name="Matsutani M."/>
            <person name="Fujita N."/>
            <person name="Sugita T."/>
            <person name="Iwasaki W."/>
            <person name="Tanaka N."/>
            <person name="Takashima M."/>
        </authorList>
    </citation>
    <scope>NUCLEOTIDE SEQUENCE</scope>
    <source>
        <strain evidence="3">HIS019</strain>
    </source>
</reference>
<keyword evidence="4" id="KW-1185">Reference proteome</keyword>
<dbReference type="EMBL" id="AP028213">
    <property type="protein sequence ID" value="BEI89585.1"/>
    <property type="molecule type" value="Genomic_DNA"/>
</dbReference>
<dbReference type="Pfam" id="PF02301">
    <property type="entry name" value="HORMA"/>
    <property type="match status" value="1"/>
</dbReference>
<dbReference type="Proteomes" id="UP001233271">
    <property type="component" value="Chromosome 2"/>
</dbReference>
<dbReference type="Gene3D" id="3.30.900.10">
    <property type="entry name" value="HORMA domain"/>
    <property type="match status" value="1"/>
</dbReference>
<proteinExistence type="predicted"/>
<organism evidence="3 4">
    <name type="scientific">Cutaneotrichosporon cavernicola</name>
    <dbReference type="NCBI Taxonomy" id="279322"/>
    <lineage>
        <taxon>Eukaryota</taxon>
        <taxon>Fungi</taxon>
        <taxon>Dikarya</taxon>
        <taxon>Basidiomycota</taxon>
        <taxon>Agaricomycotina</taxon>
        <taxon>Tremellomycetes</taxon>
        <taxon>Trichosporonales</taxon>
        <taxon>Trichosporonaceae</taxon>
        <taxon>Cutaneotrichosporon</taxon>
    </lineage>
</organism>
<accession>A0AA48L1G3</accession>
<dbReference type="InterPro" id="IPR036570">
    <property type="entry name" value="HORMA_dom_sf"/>
</dbReference>
<dbReference type="GeneID" id="85493456"/>
<feature type="region of interest" description="Disordered" evidence="1">
    <location>
        <begin position="370"/>
        <end position="397"/>
    </location>
</feature>
<dbReference type="InterPro" id="IPR003511">
    <property type="entry name" value="HORMA_dom"/>
</dbReference>
<dbReference type="KEGG" id="ccac:CcaHIS019_0209470"/>
<sequence length="459" mass="50622">MAVAQKTRSTVQRNGSQVMQKQNLLNAVVTPQQVHQVIQSALQMVIGDLAYSRKEGDQIMAYVVRDWGLSCADFQVDGVMPAIVQQFLKTLTIFVFLDPNNSDRIIESYKIEFEYEGTAIMASFGSSDVPSSSSTAAFTARSPMAVRELRSKYLEIKLDFNDKASSDYRLPNFAPYTRELWMRTPNHQVPLNIACGRMNTAAKETALSFGLAIQSVANYLHVGEEISDEPVSQPCDGQLKHEAHTVDWLLRNIPDVGPVATYPFGPQEIGVADLPGVRGIFGRFEERIGPWDKFEMLEEETLVTGSQDYLESHETLPRVKPTLYPPEVILTYPVGNLLAQLQAPPVLPDAPLVSSKPVPLRQAAETKKTHIAKKAGSRQPGVTSPQPKPKPKTQSLREREIKKQTELLKDKQKQVHTPKSNAASAVKTAGPAPPTLAKSTAPLFGALNLLHCDAVMNRA</sequence>
<evidence type="ECO:0000256" key="1">
    <source>
        <dbReference type="SAM" id="MobiDB-lite"/>
    </source>
</evidence>
<gene>
    <name evidence="3" type="ORF">CcaverHIS019_0209470</name>
</gene>